<keyword evidence="1" id="KW-0812">Transmembrane</keyword>
<gene>
    <name evidence="2" type="ORF">NITHO_4290008</name>
</gene>
<keyword evidence="1" id="KW-0472">Membrane</keyword>
<accession>I4EJX7</accession>
<sequence length="34" mass="3550">MDFTAVGVLIIVLAVLIFLAWYGGNRKTGLPGSG</sequence>
<comment type="caution">
    <text evidence="2">The sequence shown here is derived from an EMBL/GenBank/DDBJ whole genome shotgun (WGS) entry which is preliminary data.</text>
</comment>
<organism evidence="2 3">
    <name type="scientific">Nitrolancea hollandica Lb</name>
    <dbReference type="NCBI Taxonomy" id="1129897"/>
    <lineage>
        <taxon>Bacteria</taxon>
        <taxon>Pseudomonadati</taxon>
        <taxon>Thermomicrobiota</taxon>
        <taxon>Thermomicrobia</taxon>
        <taxon>Sphaerobacterales</taxon>
        <taxon>Sphaerobacterineae</taxon>
        <taxon>Sphaerobacteraceae</taxon>
        <taxon>Nitrolancea</taxon>
    </lineage>
</organism>
<name>I4EJX7_9BACT</name>
<evidence type="ECO:0000313" key="3">
    <source>
        <dbReference type="Proteomes" id="UP000004221"/>
    </source>
</evidence>
<reference evidence="2 3" key="1">
    <citation type="journal article" date="2012" name="ISME J.">
        <title>Nitrification expanded: discovery, physiology and genomics of a nitrite-oxidizing bacterium from the phylum Chloroflexi.</title>
        <authorList>
            <person name="Sorokin D.Y."/>
            <person name="Lucker S."/>
            <person name="Vejmelkova D."/>
            <person name="Kostrikina N.A."/>
            <person name="Kleerebezem R."/>
            <person name="Rijpstra W.I."/>
            <person name="Damste J.S."/>
            <person name="Le Paslier D."/>
            <person name="Muyzer G."/>
            <person name="Wagner M."/>
            <person name="van Loosdrecht M.C."/>
            <person name="Daims H."/>
        </authorList>
    </citation>
    <scope>NUCLEOTIDE SEQUENCE [LARGE SCALE GENOMIC DNA]</scope>
    <source>
        <strain evidence="3">none</strain>
    </source>
</reference>
<dbReference type="AlphaFoldDB" id="I4EJX7"/>
<proteinExistence type="predicted"/>
<evidence type="ECO:0000256" key="1">
    <source>
        <dbReference type="SAM" id="Phobius"/>
    </source>
</evidence>
<dbReference type="EMBL" id="CAGS01000367">
    <property type="protein sequence ID" value="CCF84989.1"/>
    <property type="molecule type" value="Genomic_DNA"/>
</dbReference>
<keyword evidence="1" id="KW-1133">Transmembrane helix</keyword>
<dbReference type="Proteomes" id="UP000004221">
    <property type="component" value="Unassembled WGS sequence"/>
</dbReference>
<evidence type="ECO:0000313" key="2">
    <source>
        <dbReference type="EMBL" id="CCF84989.1"/>
    </source>
</evidence>
<feature type="transmembrane region" description="Helical" evidence="1">
    <location>
        <begin position="6"/>
        <end position="24"/>
    </location>
</feature>
<protein>
    <submittedName>
        <fullName evidence="2">Uncharacterized protein</fullName>
    </submittedName>
</protein>
<keyword evidence="3" id="KW-1185">Reference proteome</keyword>